<dbReference type="SUPFAM" id="SSF51735">
    <property type="entry name" value="NAD(P)-binding Rossmann-fold domains"/>
    <property type="match status" value="1"/>
</dbReference>
<feature type="domain" description="NAD-dependent epimerase/dehydratase" evidence="1">
    <location>
        <begin position="3"/>
        <end position="216"/>
    </location>
</feature>
<evidence type="ECO:0000313" key="3">
    <source>
        <dbReference type="Proteomes" id="UP000184693"/>
    </source>
</evidence>
<dbReference type="Pfam" id="PF01370">
    <property type="entry name" value="Epimerase"/>
    <property type="match status" value="1"/>
</dbReference>
<evidence type="ECO:0000259" key="1">
    <source>
        <dbReference type="Pfam" id="PF01370"/>
    </source>
</evidence>
<protein>
    <submittedName>
        <fullName evidence="2">Nucleoside-diphosphate-sugar epimerase</fullName>
    </submittedName>
</protein>
<dbReference type="EMBL" id="FSRM01000002">
    <property type="protein sequence ID" value="SIO56106.1"/>
    <property type="molecule type" value="Genomic_DNA"/>
</dbReference>
<dbReference type="RefSeq" id="WP_074268939.1">
    <property type="nucleotide sequence ID" value="NZ_FSRM01000002.1"/>
</dbReference>
<dbReference type="AlphaFoldDB" id="A0A1N6KIE9"/>
<gene>
    <name evidence="2" type="ORF">SAMN05444168_7229</name>
</gene>
<dbReference type="Gene3D" id="3.40.50.720">
    <property type="entry name" value="NAD(P)-binding Rossmann-like Domain"/>
    <property type="match status" value="1"/>
</dbReference>
<dbReference type="PANTHER" id="PTHR48079">
    <property type="entry name" value="PROTEIN YEEZ"/>
    <property type="match status" value="1"/>
</dbReference>
<reference evidence="2 3" key="1">
    <citation type="submission" date="2016-11" db="EMBL/GenBank/DDBJ databases">
        <authorList>
            <person name="Jaros S."/>
            <person name="Januszkiewicz K."/>
            <person name="Wedrychowicz H."/>
        </authorList>
    </citation>
    <scope>NUCLEOTIDE SEQUENCE [LARGE SCALE GENOMIC DNA]</scope>
    <source>
        <strain evidence="2 3">GAS86</strain>
    </source>
</reference>
<name>A0A1N6KIE9_9BURK</name>
<dbReference type="InterPro" id="IPR001509">
    <property type="entry name" value="Epimerase_deHydtase"/>
</dbReference>
<dbReference type="CDD" id="cd05262">
    <property type="entry name" value="SDR_a7"/>
    <property type="match status" value="1"/>
</dbReference>
<accession>A0A1N6KIE9</accession>
<dbReference type="InterPro" id="IPR051783">
    <property type="entry name" value="NAD(P)-dependent_oxidoreduct"/>
</dbReference>
<dbReference type="OrthoDB" id="9787292at2"/>
<proteinExistence type="predicted"/>
<dbReference type="GO" id="GO:0005737">
    <property type="term" value="C:cytoplasm"/>
    <property type="evidence" value="ECO:0007669"/>
    <property type="project" value="TreeGrafter"/>
</dbReference>
<dbReference type="InterPro" id="IPR036291">
    <property type="entry name" value="NAD(P)-bd_dom_sf"/>
</dbReference>
<evidence type="ECO:0000313" key="2">
    <source>
        <dbReference type="EMBL" id="SIO56106.1"/>
    </source>
</evidence>
<organism evidence="2 3">
    <name type="scientific">Paraburkholderia phenazinium</name>
    <dbReference type="NCBI Taxonomy" id="60549"/>
    <lineage>
        <taxon>Bacteria</taxon>
        <taxon>Pseudomonadati</taxon>
        <taxon>Pseudomonadota</taxon>
        <taxon>Betaproteobacteria</taxon>
        <taxon>Burkholderiales</taxon>
        <taxon>Burkholderiaceae</taxon>
        <taxon>Paraburkholderia</taxon>
    </lineage>
</organism>
<dbReference type="Proteomes" id="UP000184693">
    <property type="component" value="Unassembled WGS sequence"/>
</dbReference>
<sequence length="297" mass="31735">MKVFVTGATGFVGSAVVKELIEAGHEVLGLARSDAGAAALVAAGAEVQRGSLEELDGLQRGALAADSVIHTAFNHDFTKFAENCETERRALEALGDALEGSDRQLIVTSGVALLAPGRLATEEDVRPFDPAFPRAPEQVAASLFARGINVCTVRLAPSVHGVGDHGFIPRVIAIAREKGVSAYVGEGLNRWPGVHRRDAARLYRLAVEKGEAGARYHAVTDQGVPFREIASVIGRRLNLPVVSKRPEAMNEHFGWFGMFAAMDAPTSSHRTQATLDWHAVGPDLLGDIDQPGYFEHS</sequence>
<dbReference type="PANTHER" id="PTHR48079:SF6">
    <property type="entry name" value="NAD(P)-BINDING DOMAIN-CONTAINING PROTEIN-RELATED"/>
    <property type="match status" value="1"/>
</dbReference>
<dbReference type="GO" id="GO:0004029">
    <property type="term" value="F:aldehyde dehydrogenase (NAD+) activity"/>
    <property type="evidence" value="ECO:0007669"/>
    <property type="project" value="TreeGrafter"/>
</dbReference>